<evidence type="ECO:0000313" key="3">
    <source>
        <dbReference type="Proteomes" id="UP001603418"/>
    </source>
</evidence>
<sequence>MSALTHIGGVGRRGEYMVTGLPSSSSARRTVKPSPSATRTEAVVPGRIMAVKWSASRVAKPHSALAGTHRRDHRRADRADRLFAADLTKTHPAFSDMTAKLRRTIITARLMPIDAGQPTDTENRAVQGAWASASTHMA</sequence>
<dbReference type="RefSeq" id="WP_030794834.1">
    <property type="nucleotide sequence ID" value="NZ_JBFACJ010000053.1"/>
</dbReference>
<name>A0ABW6Z7P8_9ACTN</name>
<keyword evidence="3" id="KW-1185">Reference proteome</keyword>
<feature type="compositionally biased region" description="Polar residues" evidence="1">
    <location>
        <begin position="21"/>
        <end position="39"/>
    </location>
</feature>
<reference evidence="2 3" key="1">
    <citation type="submission" date="2024-10" db="EMBL/GenBank/DDBJ databases">
        <title>The Natural Products Discovery Center: Release of the First 8490 Sequenced Strains for Exploring Actinobacteria Biosynthetic Diversity.</title>
        <authorList>
            <person name="Kalkreuter E."/>
            <person name="Kautsar S.A."/>
            <person name="Yang D."/>
            <person name="Bader C.D."/>
            <person name="Teijaro C.N."/>
            <person name="Fluegel L."/>
            <person name="Davis C.M."/>
            <person name="Simpson J.R."/>
            <person name="Lauterbach L."/>
            <person name="Steele A.D."/>
            <person name="Gui C."/>
            <person name="Meng S."/>
            <person name="Li G."/>
            <person name="Viehrig K."/>
            <person name="Ye F."/>
            <person name="Su P."/>
            <person name="Kiefer A.F."/>
            <person name="Nichols A."/>
            <person name="Cepeda A.J."/>
            <person name="Yan W."/>
            <person name="Fan B."/>
            <person name="Jiang Y."/>
            <person name="Adhikari A."/>
            <person name="Zheng C.-J."/>
            <person name="Schuster L."/>
            <person name="Cowan T.M."/>
            <person name="Smanski M.J."/>
            <person name="Chevrette M.G."/>
            <person name="De Carvalho L.P.S."/>
            <person name="Shen B."/>
        </authorList>
    </citation>
    <scope>NUCLEOTIDE SEQUENCE [LARGE SCALE GENOMIC DNA]</scope>
    <source>
        <strain evidence="2 3">NPDC013366</strain>
    </source>
</reference>
<proteinExistence type="predicted"/>
<dbReference type="EMBL" id="JBICBM010000026">
    <property type="protein sequence ID" value="MFF9887170.1"/>
    <property type="molecule type" value="Genomic_DNA"/>
</dbReference>
<accession>A0ABW6Z7P8</accession>
<organism evidence="2 3">
    <name type="scientific">Streptomyces eurythermus</name>
    <dbReference type="NCBI Taxonomy" id="42237"/>
    <lineage>
        <taxon>Bacteria</taxon>
        <taxon>Bacillati</taxon>
        <taxon>Actinomycetota</taxon>
        <taxon>Actinomycetes</taxon>
        <taxon>Kitasatosporales</taxon>
        <taxon>Streptomycetaceae</taxon>
        <taxon>Streptomyces</taxon>
    </lineage>
</organism>
<feature type="region of interest" description="Disordered" evidence="1">
    <location>
        <begin position="15"/>
        <end position="40"/>
    </location>
</feature>
<evidence type="ECO:0000313" key="2">
    <source>
        <dbReference type="EMBL" id="MFF9887170.1"/>
    </source>
</evidence>
<dbReference type="Proteomes" id="UP001603418">
    <property type="component" value="Unassembled WGS sequence"/>
</dbReference>
<protein>
    <recommendedName>
        <fullName evidence="4">Transposase</fullName>
    </recommendedName>
</protein>
<gene>
    <name evidence="2" type="ORF">ACF1HC_37220</name>
</gene>
<comment type="caution">
    <text evidence="2">The sequence shown here is derived from an EMBL/GenBank/DDBJ whole genome shotgun (WGS) entry which is preliminary data.</text>
</comment>
<evidence type="ECO:0000256" key="1">
    <source>
        <dbReference type="SAM" id="MobiDB-lite"/>
    </source>
</evidence>
<evidence type="ECO:0008006" key="4">
    <source>
        <dbReference type="Google" id="ProtNLM"/>
    </source>
</evidence>